<evidence type="ECO:0000313" key="2">
    <source>
        <dbReference type="Proteomes" id="UP000586827"/>
    </source>
</evidence>
<organism evidence="1 2">
    <name type="scientific">Nocardia uniformis</name>
    <dbReference type="NCBI Taxonomy" id="53432"/>
    <lineage>
        <taxon>Bacteria</taxon>
        <taxon>Bacillati</taxon>
        <taxon>Actinomycetota</taxon>
        <taxon>Actinomycetes</taxon>
        <taxon>Mycobacteriales</taxon>
        <taxon>Nocardiaceae</taxon>
        <taxon>Nocardia</taxon>
    </lineage>
</organism>
<dbReference type="RefSeq" id="WP_157552036.1">
    <property type="nucleotide sequence ID" value="NZ_JABELX010000007.1"/>
</dbReference>
<name>A0A849C7H0_9NOCA</name>
<reference evidence="1 2" key="1">
    <citation type="submission" date="2020-05" db="EMBL/GenBank/DDBJ databases">
        <title>MicrobeNet Type strains.</title>
        <authorList>
            <person name="Nicholson A.C."/>
        </authorList>
    </citation>
    <scope>NUCLEOTIDE SEQUENCE [LARGE SCALE GENOMIC DNA]</scope>
    <source>
        <strain evidence="1 2">JCM 3224</strain>
    </source>
</reference>
<sequence length="274" mass="30881">MQARELAIERVEAVQAQPDRRLRVAAECYPARLAAYGRAELTFLRWELNRGVLDPRSGSRWWRAINDRLLTDKIEARLVRADGGRASTPSARSWGEFLDAPTPLSWYRAHNHSVVSGYLDSEGLVDAELAVERFMINVTLARVLFTHALIERPGLALGRFARLGPRIADPRSHSVSLFLDLRDVFPPRYPLHGLSIQQVLENEGRLARAIDDGLLLPKVDRLYAFAAASFAEPRLTSLVSNGRFCYGRPDVDRAVREVTALARLFRVATRTRRG</sequence>
<gene>
    <name evidence="1" type="ORF">HLB23_20785</name>
</gene>
<keyword evidence="2" id="KW-1185">Reference proteome</keyword>
<comment type="caution">
    <text evidence="1">The sequence shown here is derived from an EMBL/GenBank/DDBJ whole genome shotgun (WGS) entry which is preliminary data.</text>
</comment>
<dbReference type="EMBL" id="JABELX010000007">
    <property type="protein sequence ID" value="NNH72265.1"/>
    <property type="molecule type" value="Genomic_DNA"/>
</dbReference>
<protein>
    <submittedName>
        <fullName evidence="1">Uncharacterized protein</fullName>
    </submittedName>
</protein>
<evidence type="ECO:0000313" key="1">
    <source>
        <dbReference type="EMBL" id="NNH72265.1"/>
    </source>
</evidence>
<dbReference type="AlphaFoldDB" id="A0A849C7H0"/>
<dbReference type="Proteomes" id="UP000586827">
    <property type="component" value="Unassembled WGS sequence"/>
</dbReference>
<proteinExistence type="predicted"/>
<accession>A0A849C7H0</accession>